<dbReference type="PROSITE" id="PS01268">
    <property type="entry name" value="UPF0024"/>
    <property type="match status" value="1"/>
</dbReference>
<feature type="domain" description="TRUD" evidence="5">
    <location>
        <begin position="157"/>
        <end position="368"/>
    </location>
</feature>
<dbReference type="HAMAP" id="MF_01082">
    <property type="entry name" value="TruD"/>
    <property type="match status" value="1"/>
</dbReference>
<organism evidence="6 7">
    <name type="scientific">Geoanaerobacter pelophilus</name>
    <dbReference type="NCBI Taxonomy" id="60036"/>
    <lineage>
        <taxon>Bacteria</taxon>
        <taxon>Pseudomonadati</taxon>
        <taxon>Thermodesulfobacteriota</taxon>
        <taxon>Desulfuromonadia</taxon>
        <taxon>Geobacterales</taxon>
        <taxon>Geobacteraceae</taxon>
        <taxon>Geoanaerobacter</taxon>
    </lineage>
</organism>
<dbReference type="RefSeq" id="WP_214170198.1">
    <property type="nucleotide sequence ID" value="NZ_JAHCVJ010000001.1"/>
</dbReference>
<dbReference type="Gene3D" id="1.10.1510.30">
    <property type="match status" value="1"/>
</dbReference>
<evidence type="ECO:0000256" key="2">
    <source>
        <dbReference type="ARBA" id="ARBA00022694"/>
    </source>
</evidence>
<evidence type="ECO:0000259" key="5">
    <source>
        <dbReference type="PROSITE" id="PS50984"/>
    </source>
</evidence>
<comment type="caution">
    <text evidence="6">The sequence shown here is derived from an EMBL/GenBank/DDBJ whole genome shotgun (WGS) entry which is preliminary data.</text>
</comment>
<feature type="active site" description="Nucleophile" evidence="4">
    <location>
        <position position="82"/>
    </location>
</feature>
<dbReference type="Gene3D" id="3.30.70.3160">
    <property type="match status" value="1"/>
</dbReference>
<dbReference type="GO" id="GO:0031119">
    <property type="term" value="P:tRNA pseudouridine synthesis"/>
    <property type="evidence" value="ECO:0007669"/>
    <property type="project" value="UniProtKB-UniRule"/>
</dbReference>
<dbReference type="Proteomes" id="UP000811899">
    <property type="component" value="Unassembled WGS sequence"/>
</dbReference>
<dbReference type="SUPFAM" id="SSF55120">
    <property type="entry name" value="Pseudouridine synthase"/>
    <property type="match status" value="1"/>
</dbReference>
<keyword evidence="3 4" id="KW-0413">Isomerase</keyword>
<dbReference type="InterPro" id="IPR050170">
    <property type="entry name" value="TruD_pseudoU_synthase"/>
</dbReference>
<comment type="function">
    <text evidence="4">Responsible for synthesis of pseudouridine from uracil-13 in transfer RNAs.</text>
</comment>
<sequence length="404" mass="43933">MNSQPTANSYLTGDIPGSGGVIKESAEDFLVEEIPLYQPTGEGEHLYVEIEKRGITTLEAIRRIARVLAIQERDIGYAGMKDAKGITRQTLSIPRVKPEQFTGVEIPGIRILSAIRHRNKLKLGHLAGNRFRLVIRGVAAGAAERAKAVLGILAKRGVPNIFGPQRYGIQGNSHLIGRALLCGDHQGAIDSIIGDTSAITDERWQAAIEAYRRGELATSLGLFPNSCRTERDILQRLADRPDKPDKALHALNPRMKSLYLSAWQSALFDKMVRQRINALDQLETGDLAWKHVNGACFLVEDAATEAPRAAAFEISPSGPLFGASMTWPGGEVKLREEQALAAEGLTPAGPANGWPQRVEGARRPLRVPLLDCSSTADGPDLVVGFTLPKGSYATAVLREVMKDW</sequence>
<dbReference type="GO" id="GO:0003723">
    <property type="term" value="F:RNA binding"/>
    <property type="evidence" value="ECO:0007669"/>
    <property type="project" value="InterPro"/>
</dbReference>
<evidence type="ECO:0000313" key="7">
    <source>
        <dbReference type="Proteomes" id="UP000811899"/>
    </source>
</evidence>
<dbReference type="PANTHER" id="PTHR47811:SF1">
    <property type="entry name" value="TRNA PSEUDOURIDINE SYNTHASE D"/>
    <property type="match status" value="1"/>
</dbReference>
<dbReference type="GO" id="GO:0160150">
    <property type="term" value="F:tRNA pseudouridine(13) synthase activity"/>
    <property type="evidence" value="ECO:0007669"/>
    <property type="project" value="UniProtKB-EC"/>
</dbReference>
<dbReference type="GO" id="GO:0005829">
    <property type="term" value="C:cytosol"/>
    <property type="evidence" value="ECO:0007669"/>
    <property type="project" value="TreeGrafter"/>
</dbReference>
<dbReference type="Pfam" id="PF01142">
    <property type="entry name" value="TruD"/>
    <property type="match status" value="1"/>
</dbReference>
<dbReference type="InterPro" id="IPR020119">
    <property type="entry name" value="PsdUridine_synth_TruD_CS"/>
</dbReference>
<gene>
    <name evidence="4 6" type="primary">truD</name>
    <name evidence="6" type="ORF">KI809_04015</name>
</gene>
<protein>
    <recommendedName>
        <fullName evidence="4">tRNA pseudouridine synthase D</fullName>
        <ecNumber evidence="4">5.4.99.27</ecNumber>
    </recommendedName>
    <alternativeName>
        <fullName evidence="4">tRNA pseudouridine(13) synthase</fullName>
    </alternativeName>
    <alternativeName>
        <fullName evidence="4">tRNA pseudouridylate synthase D</fullName>
    </alternativeName>
    <alternativeName>
        <fullName evidence="4">tRNA-uridine isomerase D</fullName>
    </alternativeName>
</protein>
<dbReference type="Gene3D" id="3.30.2350.20">
    <property type="entry name" value="TruD, catalytic domain"/>
    <property type="match status" value="1"/>
</dbReference>
<dbReference type="AlphaFoldDB" id="A0AAW4L4D6"/>
<keyword evidence="7" id="KW-1185">Reference proteome</keyword>
<name>A0AAW4L4D6_9BACT</name>
<dbReference type="EMBL" id="JAHCVJ010000001">
    <property type="protein sequence ID" value="MBT0663460.1"/>
    <property type="molecule type" value="Genomic_DNA"/>
</dbReference>
<dbReference type="PIRSF" id="PIRSF037016">
    <property type="entry name" value="Pseudouridin_synth_euk_prd"/>
    <property type="match status" value="1"/>
</dbReference>
<evidence type="ECO:0000256" key="4">
    <source>
        <dbReference type="HAMAP-Rule" id="MF_01082"/>
    </source>
</evidence>
<reference evidence="6 7" key="1">
    <citation type="submission" date="2021-05" db="EMBL/GenBank/DDBJ databases">
        <title>The draft genome of Geobacter pelophilus DSM 12255.</title>
        <authorList>
            <person name="Xu Z."/>
            <person name="Masuda Y."/>
            <person name="Itoh H."/>
            <person name="Senoo K."/>
        </authorList>
    </citation>
    <scope>NUCLEOTIDE SEQUENCE [LARGE SCALE GENOMIC DNA]</scope>
    <source>
        <strain evidence="6 7">DSM 12255</strain>
    </source>
</reference>
<keyword evidence="2 4" id="KW-0819">tRNA processing</keyword>
<dbReference type="InterPro" id="IPR020103">
    <property type="entry name" value="PsdUridine_synth_cat_dom_sf"/>
</dbReference>
<dbReference type="PROSITE" id="PS50984">
    <property type="entry name" value="TRUD"/>
    <property type="match status" value="1"/>
</dbReference>
<comment type="catalytic activity">
    <reaction evidence="4">
        <text>uridine(13) in tRNA = pseudouridine(13) in tRNA</text>
        <dbReference type="Rhea" id="RHEA:42540"/>
        <dbReference type="Rhea" id="RHEA-COMP:10105"/>
        <dbReference type="Rhea" id="RHEA-COMP:10106"/>
        <dbReference type="ChEBI" id="CHEBI:65314"/>
        <dbReference type="ChEBI" id="CHEBI:65315"/>
        <dbReference type="EC" id="5.4.99.27"/>
    </reaction>
</comment>
<proteinExistence type="inferred from homology"/>
<evidence type="ECO:0000313" key="6">
    <source>
        <dbReference type="EMBL" id="MBT0663460.1"/>
    </source>
</evidence>
<dbReference type="NCBIfam" id="TIGR00094">
    <property type="entry name" value="tRNA_TruD_broad"/>
    <property type="match status" value="1"/>
</dbReference>
<dbReference type="InterPro" id="IPR001656">
    <property type="entry name" value="PsdUridine_synth_TruD"/>
</dbReference>
<dbReference type="InterPro" id="IPR011760">
    <property type="entry name" value="PsdUridine_synth_TruD_insert"/>
</dbReference>
<dbReference type="PANTHER" id="PTHR47811">
    <property type="entry name" value="TRNA PSEUDOURIDINE SYNTHASE D"/>
    <property type="match status" value="1"/>
</dbReference>
<dbReference type="EC" id="5.4.99.27" evidence="4"/>
<evidence type="ECO:0000256" key="3">
    <source>
        <dbReference type="ARBA" id="ARBA00023235"/>
    </source>
</evidence>
<dbReference type="InterPro" id="IPR042214">
    <property type="entry name" value="TruD_catalytic"/>
</dbReference>
<evidence type="ECO:0000256" key="1">
    <source>
        <dbReference type="ARBA" id="ARBA00007953"/>
    </source>
</evidence>
<comment type="similarity">
    <text evidence="1 4">Belongs to the pseudouridine synthase TruD family.</text>
</comment>
<accession>A0AAW4L4D6</accession>